<evidence type="ECO:0000313" key="1">
    <source>
        <dbReference type="EMBL" id="KAJ7347032.1"/>
    </source>
</evidence>
<organism evidence="1 2">
    <name type="scientific">Mycena albidolilacea</name>
    <dbReference type="NCBI Taxonomy" id="1033008"/>
    <lineage>
        <taxon>Eukaryota</taxon>
        <taxon>Fungi</taxon>
        <taxon>Dikarya</taxon>
        <taxon>Basidiomycota</taxon>
        <taxon>Agaricomycotina</taxon>
        <taxon>Agaricomycetes</taxon>
        <taxon>Agaricomycetidae</taxon>
        <taxon>Agaricales</taxon>
        <taxon>Marasmiineae</taxon>
        <taxon>Mycenaceae</taxon>
        <taxon>Mycena</taxon>
    </lineage>
</organism>
<comment type="caution">
    <text evidence="1">The sequence shown here is derived from an EMBL/GenBank/DDBJ whole genome shotgun (WGS) entry which is preliminary data.</text>
</comment>
<sequence>TRIPTLVQRGGAGCQPTASAETDQDKCKWLQAEFFPPQMPVSSVPPDPVYPAPAWLWKPVSDDLLRRAVDKMKPYKATFPESIPNCVIKQCTNLLIPFVGPIFRSLDELGHFPDEWSELRIPVLRKPGKPNYDVTGAYHPIALTKGLLRWLYGAKDLQQVAEAEIAGILPQNQFG</sequence>
<feature type="non-terminal residue" evidence="1">
    <location>
        <position position="1"/>
    </location>
</feature>
<keyword evidence="2" id="KW-1185">Reference proteome</keyword>
<evidence type="ECO:0000313" key="2">
    <source>
        <dbReference type="Proteomes" id="UP001218218"/>
    </source>
</evidence>
<accession>A0AAD7A1D6</accession>
<dbReference type="Proteomes" id="UP001218218">
    <property type="component" value="Unassembled WGS sequence"/>
</dbReference>
<reference evidence="1" key="1">
    <citation type="submission" date="2023-03" db="EMBL/GenBank/DDBJ databases">
        <title>Massive genome expansion in bonnet fungi (Mycena s.s.) driven by repeated elements and novel gene families across ecological guilds.</title>
        <authorList>
            <consortium name="Lawrence Berkeley National Laboratory"/>
            <person name="Harder C.B."/>
            <person name="Miyauchi S."/>
            <person name="Viragh M."/>
            <person name="Kuo A."/>
            <person name="Thoen E."/>
            <person name="Andreopoulos B."/>
            <person name="Lu D."/>
            <person name="Skrede I."/>
            <person name="Drula E."/>
            <person name="Henrissat B."/>
            <person name="Morin E."/>
            <person name="Kohler A."/>
            <person name="Barry K."/>
            <person name="LaButti K."/>
            <person name="Morin E."/>
            <person name="Salamov A."/>
            <person name="Lipzen A."/>
            <person name="Mereny Z."/>
            <person name="Hegedus B."/>
            <person name="Baldrian P."/>
            <person name="Stursova M."/>
            <person name="Weitz H."/>
            <person name="Taylor A."/>
            <person name="Grigoriev I.V."/>
            <person name="Nagy L.G."/>
            <person name="Martin F."/>
            <person name="Kauserud H."/>
        </authorList>
    </citation>
    <scope>NUCLEOTIDE SEQUENCE</scope>
    <source>
        <strain evidence="1">CBHHK002</strain>
    </source>
</reference>
<gene>
    <name evidence="1" type="ORF">DFH08DRAFT_625852</name>
</gene>
<name>A0AAD7A1D6_9AGAR</name>
<dbReference type="AlphaFoldDB" id="A0AAD7A1D6"/>
<protein>
    <recommendedName>
        <fullName evidence="3">RNA-directed DNA polymerase from mobile element jockey</fullName>
    </recommendedName>
</protein>
<proteinExistence type="predicted"/>
<evidence type="ECO:0008006" key="3">
    <source>
        <dbReference type="Google" id="ProtNLM"/>
    </source>
</evidence>
<dbReference type="EMBL" id="JARIHO010000020">
    <property type="protein sequence ID" value="KAJ7347032.1"/>
    <property type="molecule type" value="Genomic_DNA"/>
</dbReference>
<feature type="non-terminal residue" evidence="1">
    <location>
        <position position="175"/>
    </location>
</feature>